<evidence type="ECO:0008006" key="3">
    <source>
        <dbReference type="Google" id="ProtNLM"/>
    </source>
</evidence>
<reference evidence="1 2" key="1">
    <citation type="journal article" date="2020" name="Nat. Food">
        <title>A phased Vanilla planifolia genome enables genetic improvement of flavour and production.</title>
        <authorList>
            <person name="Hasing T."/>
            <person name="Tang H."/>
            <person name="Brym M."/>
            <person name="Khazi F."/>
            <person name="Huang T."/>
            <person name="Chambers A.H."/>
        </authorList>
    </citation>
    <scope>NUCLEOTIDE SEQUENCE [LARGE SCALE GENOMIC DNA]</scope>
    <source>
        <tissue evidence="1">Leaf</tissue>
    </source>
</reference>
<sequence>MDQEKDALKFVNEMIESCHPNLVLVEKSVSRDIQEFLLAKGMTLAIDMKLTRLERIARCTGSHVVSSADYMTGRYVKQCDTFRIEKFLEEHNNSSEVGRKSSKTLMFLEGFAKPLGCTILLKGAPTDELKRVKRVIQYTVFAAYHLILETSFFADQRALFCKMHASSEIDGPLTDETLPTITSVAAPSSNSYCLVHSSNGFLENSAYKDDPEFVPTNDFFEDKVTQGELPSDIANQNVLITAVRTSTNECDSKDDNDNILSPESILVLLSSQCIEKGLVCEQSHLSRIKYYGNFDISLGRYLQDVLLNQQHSCSSCGEPPEAHIYCYTHQNGNLTVLVKQLPSSLSGEAEGKIWMWSRCLKCEHEKGIPRSTTRVVMSSAARSLSFGKFLELSFTSHSAASRLCSECGHSLHRDCLRFFGLGSKVAMFRYSPVEIYAACKPLPVLEFANPSRQEWVALETKSVIQNVDSFFSEVASFLHNLKISCPGLVYKQSLNFPGIVKSIAEVEEMLNQEKVEFEASLLKIHNFTGELEKPVNEIPIFSWFYQELIFWLYIWDSRLHQLLQCSKDLDGSLDMNVRYIDRASKKNCDIASLETTHIQKSLSNCECNDQTHYKLRHDSLCNSVGISQSSEIKETGFSTKGVGFDQLTAEDAIATIKQDNDSVTCVLPAKGNEDCSTYEHMHEDCFLGSSELFVKAANSDMLSGSRISENGFPSPSLLKEQHSGTRLLEDSSTSVLGDPDSLIWVPFPELRKAFRMDLCGGYLQKFEFTRTYIPKYLSPRHHLFPQERGLLHYHFPSNGNIICVSENEISSVIACALALSEEQHCFMDTIVEKDAIVDKPEGDKENDSASTFQSECSSSSLYWQSNGSLDSVGGIHHTWSLSSLSLDELSTSASESTVS</sequence>
<proteinExistence type="predicted"/>
<accession>A0A835RTB7</accession>
<dbReference type="FunFam" id="3.50.7.10:FF:000007">
    <property type="entry name" value="1-phosphatidylinositol 3-phosphate 5-kinase isoform X1"/>
    <property type="match status" value="1"/>
</dbReference>
<dbReference type="GO" id="GO:0005524">
    <property type="term" value="F:ATP binding"/>
    <property type="evidence" value="ECO:0007669"/>
    <property type="project" value="InterPro"/>
</dbReference>
<protein>
    <recommendedName>
        <fullName evidence="3">1-phosphatidylinositol-3-phosphate 5-kinase</fullName>
    </recommendedName>
</protein>
<dbReference type="PANTHER" id="PTHR45748:SF4">
    <property type="entry name" value="1-PHOSPHATIDYLINOSITOL-3-PHOSPHATE 5-KINASE FAB1D-RELATED"/>
    <property type="match status" value="1"/>
</dbReference>
<dbReference type="SUPFAM" id="SSF52029">
    <property type="entry name" value="GroEL apical domain-like"/>
    <property type="match status" value="1"/>
</dbReference>
<dbReference type="PANTHER" id="PTHR45748">
    <property type="entry name" value="1-PHOSPHATIDYLINOSITOL 3-PHOSPHATE 5-KINASE-RELATED"/>
    <property type="match status" value="1"/>
</dbReference>
<dbReference type="InterPro" id="IPR002423">
    <property type="entry name" value="Cpn60/GroEL/TCP-1"/>
</dbReference>
<dbReference type="GO" id="GO:0000285">
    <property type="term" value="F:1-phosphatidylinositol-3-phosphate 5-kinase activity"/>
    <property type="evidence" value="ECO:0007669"/>
    <property type="project" value="TreeGrafter"/>
</dbReference>
<dbReference type="OrthoDB" id="158357at2759"/>
<dbReference type="GO" id="GO:0046854">
    <property type="term" value="P:phosphatidylinositol phosphate biosynthetic process"/>
    <property type="evidence" value="ECO:0007669"/>
    <property type="project" value="TreeGrafter"/>
</dbReference>
<evidence type="ECO:0000313" key="1">
    <source>
        <dbReference type="EMBL" id="KAG0494356.1"/>
    </source>
</evidence>
<dbReference type="Proteomes" id="UP000639772">
    <property type="component" value="Unassembled WGS sequence"/>
</dbReference>
<gene>
    <name evidence="1" type="ORF">HPP92_005350</name>
</gene>
<name>A0A835RTB7_VANPL</name>
<dbReference type="InterPro" id="IPR027409">
    <property type="entry name" value="GroEL-like_apical_dom_sf"/>
</dbReference>
<comment type="caution">
    <text evidence="1">The sequence shown here is derived from an EMBL/GenBank/DDBJ whole genome shotgun (WGS) entry which is preliminary data.</text>
</comment>
<dbReference type="Pfam" id="PF00118">
    <property type="entry name" value="Cpn60_TCP1"/>
    <property type="match status" value="1"/>
</dbReference>
<dbReference type="AlphaFoldDB" id="A0A835RTB7"/>
<dbReference type="GO" id="GO:0010008">
    <property type="term" value="C:endosome membrane"/>
    <property type="evidence" value="ECO:0007669"/>
    <property type="project" value="TreeGrafter"/>
</dbReference>
<evidence type="ECO:0000313" key="2">
    <source>
        <dbReference type="Proteomes" id="UP000639772"/>
    </source>
</evidence>
<dbReference type="EMBL" id="JADCNM010000002">
    <property type="protein sequence ID" value="KAG0494356.1"/>
    <property type="molecule type" value="Genomic_DNA"/>
</dbReference>
<organism evidence="1 2">
    <name type="scientific">Vanilla planifolia</name>
    <name type="common">Vanilla</name>
    <dbReference type="NCBI Taxonomy" id="51239"/>
    <lineage>
        <taxon>Eukaryota</taxon>
        <taxon>Viridiplantae</taxon>
        <taxon>Streptophyta</taxon>
        <taxon>Embryophyta</taxon>
        <taxon>Tracheophyta</taxon>
        <taxon>Spermatophyta</taxon>
        <taxon>Magnoliopsida</taxon>
        <taxon>Liliopsida</taxon>
        <taxon>Asparagales</taxon>
        <taxon>Orchidaceae</taxon>
        <taxon>Vanilloideae</taxon>
        <taxon>Vanilleae</taxon>
        <taxon>Vanilla</taxon>
    </lineage>
</organism>
<dbReference type="Gene3D" id="3.50.7.10">
    <property type="entry name" value="GroEL"/>
    <property type="match status" value="1"/>
</dbReference>